<dbReference type="InterPro" id="IPR011956">
    <property type="entry name" value="Benzoyl_CoA_Rdtase_D"/>
</dbReference>
<evidence type="ECO:0000313" key="7">
    <source>
        <dbReference type="Proteomes" id="UP000648239"/>
    </source>
</evidence>
<name>A0A8J7CKM3_9BACT</name>
<keyword evidence="2" id="KW-0479">Metal-binding</keyword>
<dbReference type="EMBL" id="JACXWD010000009">
    <property type="protein sequence ID" value="MBD3867363.1"/>
    <property type="molecule type" value="Genomic_DNA"/>
</dbReference>
<keyword evidence="4" id="KW-0411">Iron-sulfur</keyword>
<evidence type="ECO:0000256" key="4">
    <source>
        <dbReference type="ARBA" id="ARBA00023014"/>
    </source>
</evidence>
<comment type="cofactor">
    <cofactor evidence="1">
        <name>[4Fe-4S] cluster</name>
        <dbReference type="ChEBI" id="CHEBI:49883"/>
    </cofactor>
</comment>
<evidence type="ECO:0000256" key="3">
    <source>
        <dbReference type="ARBA" id="ARBA00023004"/>
    </source>
</evidence>
<dbReference type="InterPro" id="IPR043129">
    <property type="entry name" value="ATPase_NBD"/>
</dbReference>
<dbReference type="InterPro" id="IPR002731">
    <property type="entry name" value="ATPase_BadF"/>
</dbReference>
<dbReference type="PANTHER" id="PTHR32329">
    <property type="entry name" value="BIFUNCTIONAL PROTEIN [INCLUDES 2-HYDROXYACYL-COA DEHYDRATASE (N-TER) AND ITS ACTIVATOR DOMAIN (C_TERM)-RELATED"/>
    <property type="match status" value="1"/>
</dbReference>
<dbReference type="Proteomes" id="UP000648239">
    <property type="component" value="Unassembled WGS sequence"/>
</dbReference>
<dbReference type="InterPro" id="IPR008275">
    <property type="entry name" value="CoA_E_activase_dom"/>
</dbReference>
<evidence type="ECO:0000256" key="2">
    <source>
        <dbReference type="ARBA" id="ARBA00022723"/>
    </source>
</evidence>
<organism evidence="6 7">
    <name type="scientific">Candidatus Polarisedimenticola svalbardensis</name>
    <dbReference type="NCBI Taxonomy" id="2886004"/>
    <lineage>
        <taxon>Bacteria</taxon>
        <taxon>Pseudomonadati</taxon>
        <taxon>Acidobacteriota</taxon>
        <taxon>Candidatus Polarisedimenticolia</taxon>
        <taxon>Candidatus Polarisedimenticolales</taxon>
        <taxon>Candidatus Polarisedimenticolaceae</taxon>
        <taxon>Candidatus Polarisedimenticola</taxon>
    </lineage>
</organism>
<keyword evidence="6" id="KW-0560">Oxidoreductase</keyword>
<evidence type="ECO:0000313" key="6">
    <source>
        <dbReference type="EMBL" id="MBD3867363.1"/>
    </source>
</evidence>
<dbReference type="GO" id="GO:0018522">
    <property type="term" value="F:benzoyl-CoA reductase activity"/>
    <property type="evidence" value="ECO:0007669"/>
    <property type="project" value="UniProtKB-EC"/>
</dbReference>
<protein>
    <submittedName>
        <fullName evidence="6">Benzoyl-CoA reductase subunit D</fullName>
        <ecNumber evidence="6">1.3.7.8</ecNumber>
    </submittedName>
</protein>
<dbReference type="GO" id="GO:0046872">
    <property type="term" value="F:metal ion binding"/>
    <property type="evidence" value="ECO:0007669"/>
    <property type="project" value="UniProtKB-KW"/>
</dbReference>
<reference evidence="6 7" key="1">
    <citation type="submission" date="2020-08" db="EMBL/GenBank/DDBJ databases">
        <title>Acidobacteriota in marine sediments use diverse sulfur dissimilation pathways.</title>
        <authorList>
            <person name="Wasmund K."/>
        </authorList>
    </citation>
    <scope>NUCLEOTIDE SEQUENCE [LARGE SCALE GENOMIC DNA]</scope>
    <source>
        <strain evidence="6">MAG AM4</strain>
    </source>
</reference>
<dbReference type="GO" id="GO:0051536">
    <property type="term" value="F:iron-sulfur cluster binding"/>
    <property type="evidence" value="ECO:0007669"/>
    <property type="project" value="UniProtKB-KW"/>
</dbReference>
<dbReference type="AlphaFoldDB" id="A0A8J7CKM3"/>
<dbReference type="Pfam" id="PF01869">
    <property type="entry name" value="BcrAD_BadFG"/>
    <property type="match status" value="1"/>
</dbReference>
<evidence type="ECO:0000256" key="1">
    <source>
        <dbReference type="ARBA" id="ARBA00001966"/>
    </source>
</evidence>
<sequence length="286" mass="30319">MKGTELLSVGVDVGTSSVKTAVVRTVGEPGGGMEVEVLGKRADRIRRRDLKAVIHECYGAAMDECGLKSSDVAYIASTGEGELVEFRRGHFYGMTTHSRGARYLVPECTAALDVGALHARAMRIGDGSRVMNYRMTSQCASGSGQFLENVARYLGVALEEVGPLSTQAASPEMVSSICAVLAETDVINMVSRGISTSDILKGIHLSMAGRFLKLLRAIKAGSDVLITGGLAADEGLVAALQEKASEEVSKMRIHTHADSIHAGALGAALWGAYRHRVLEKREKAAS</sequence>
<evidence type="ECO:0000259" key="5">
    <source>
        <dbReference type="Pfam" id="PF01869"/>
    </source>
</evidence>
<dbReference type="NCBIfam" id="TIGR02261">
    <property type="entry name" value="benz_CoA_red_D"/>
    <property type="match status" value="1"/>
</dbReference>
<dbReference type="Gene3D" id="3.30.420.40">
    <property type="match status" value="2"/>
</dbReference>
<feature type="domain" description="ATPase BadF/BadG/BcrA/BcrD type" evidence="5">
    <location>
        <begin position="9"/>
        <end position="271"/>
    </location>
</feature>
<keyword evidence="3" id="KW-0408">Iron</keyword>
<dbReference type="NCBIfam" id="TIGR00241">
    <property type="entry name" value="CoA_E_activ"/>
    <property type="match status" value="1"/>
</dbReference>
<accession>A0A8J7CKM3</accession>
<comment type="caution">
    <text evidence="6">The sequence shown here is derived from an EMBL/GenBank/DDBJ whole genome shotgun (WGS) entry which is preliminary data.</text>
</comment>
<dbReference type="PANTHER" id="PTHR32329:SF8">
    <property type="entry name" value="ACTIVATOR OF (R)-2-HYDROXYGLUTARYL-COA DEHYDRATASE"/>
    <property type="match status" value="1"/>
</dbReference>
<dbReference type="EC" id="1.3.7.8" evidence="6"/>
<dbReference type="SUPFAM" id="SSF53067">
    <property type="entry name" value="Actin-like ATPase domain"/>
    <property type="match status" value="1"/>
</dbReference>
<gene>
    <name evidence="6" type="primary">bcrD</name>
    <name evidence="6" type="ORF">IFK94_04475</name>
</gene>
<proteinExistence type="predicted"/>
<dbReference type="InterPro" id="IPR051805">
    <property type="entry name" value="Dehydratase_Activator_Redct"/>
</dbReference>